<accession>A0A4U6QIR0</accession>
<dbReference type="GO" id="GO:0016787">
    <property type="term" value="F:hydrolase activity"/>
    <property type="evidence" value="ECO:0007669"/>
    <property type="project" value="UniProtKB-KW"/>
</dbReference>
<dbReference type="Proteomes" id="UP000306985">
    <property type="component" value="Unassembled WGS sequence"/>
</dbReference>
<dbReference type="Gene3D" id="1.10.150.240">
    <property type="entry name" value="Putative phosphatase, domain 2"/>
    <property type="match status" value="1"/>
</dbReference>
<dbReference type="SUPFAM" id="SSF56784">
    <property type="entry name" value="HAD-like"/>
    <property type="match status" value="1"/>
</dbReference>
<keyword evidence="1" id="KW-0378">Hydrolase</keyword>
<dbReference type="OrthoDB" id="9812856at2"/>
<dbReference type="PANTHER" id="PTHR42896">
    <property type="entry name" value="XYLULOSE-1,5-BISPHOSPHATE (XUBP) PHOSPHATASE"/>
    <property type="match status" value="1"/>
</dbReference>
<dbReference type="Gene3D" id="3.40.50.1000">
    <property type="entry name" value="HAD superfamily/HAD-like"/>
    <property type="match status" value="1"/>
</dbReference>
<proteinExistence type="predicted"/>
<dbReference type="InterPro" id="IPR036412">
    <property type="entry name" value="HAD-like_sf"/>
</dbReference>
<organism evidence="1 2">
    <name type="scientific">Nakamurella flava</name>
    <dbReference type="NCBI Taxonomy" id="2576308"/>
    <lineage>
        <taxon>Bacteria</taxon>
        <taxon>Bacillati</taxon>
        <taxon>Actinomycetota</taxon>
        <taxon>Actinomycetes</taxon>
        <taxon>Nakamurellales</taxon>
        <taxon>Nakamurellaceae</taxon>
        <taxon>Nakamurella</taxon>
    </lineage>
</organism>
<dbReference type="PANTHER" id="PTHR42896:SF2">
    <property type="entry name" value="CBBY-LIKE PROTEIN"/>
    <property type="match status" value="1"/>
</dbReference>
<evidence type="ECO:0000313" key="2">
    <source>
        <dbReference type="Proteomes" id="UP000306985"/>
    </source>
</evidence>
<protein>
    <submittedName>
        <fullName evidence="1">HAD family hydrolase</fullName>
    </submittedName>
</protein>
<dbReference type="NCBIfam" id="TIGR01509">
    <property type="entry name" value="HAD-SF-IA-v3"/>
    <property type="match status" value="1"/>
</dbReference>
<dbReference type="RefSeq" id="WP_137447576.1">
    <property type="nucleotide sequence ID" value="NZ_SZZH01000001.1"/>
</dbReference>
<dbReference type="Pfam" id="PF00702">
    <property type="entry name" value="Hydrolase"/>
    <property type="match status" value="1"/>
</dbReference>
<dbReference type="EMBL" id="SZZH01000001">
    <property type="protein sequence ID" value="TKV60273.1"/>
    <property type="molecule type" value="Genomic_DNA"/>
</dbReference>
<dbReference type="AlphaFoldDB" id="A0A4U6QIR0"/>
<comment type="caution">
    <text evidence="1">The sequence shown here is derived from an EMBL/GenBank/DDBJ whole genome shotgun (WGS) entry which is preliminary data.</text>
</comment>
<dbReference type="InterPro" id="IPR044999">
    <property type="entry name" value="CbbY-like"/>
</dbReference>
<gene>
    <name evidence="1" type="ORF">FDO65_00620</name>
</gene>
<sequence length="222" mass="23762">MPALLLGSISTIADTSELQRQAFNAAFAEHDLNWTWDREEYVGMLANSGGAARISAYAADRDQDVDAAAVHATKSRRFQENLATADITPRPGVVDAVRAARDNGWKVALVTTTSRANIEALLEALDPGLSTDDFDVIVDRDDVDQPKPDPAAYTHALRRLGQDAADCVAVEDNVEGAAAASAAGVACVAFPNQNTSGQDFSTAERRVESIDYDELRALAVRD</sequence>
<evidence type="ECO:0000313" key="1">
    <source>
        <dbReference type="EMBL" id="TKV60273.1"/>
    </source>
</evidence>
<dbReference type="InterPro" id="IPR023198">
    <property type="entry name" value="PGP-like_dom2"/>
</dbReference>
<name>A0A4U6QIR0_9ACTN</name>
<dbReference type="InterPro" id="IPR006439">
    <property type="entry name" value="HAD-SF_hydro_IA"/>
</dbReference>
<dbReference type="InterPro" id="IPR023214">
    <property type="entry name" value="HAD_sf"/>
</dbReference>
<reference evidence="1 2" key="1">
    <citation type="submission" date="2019-05" db="EMBL/GenBank/DDBJ databases">
        <title>Nakamurella sp. N5BH11, whole genome shotgun sequence.</title>
        <authorList>
            <person name="Tuo L."/>
        </authorList>
    </citation>
    <scope>NUCLEOTIDE SEQUENCE [LARGE SCALE GENOMIC DNA]</scope>
    <source>
        <strain evidence="1 2">N5BH11</strain>
    </source>
</reference>
<keyword evidence="2" id="KW-1185">Reference proteome</keyword>